<sequence length="55" mass="6019">RHAYENGLILMRAGMENHVIRTLMPLVITDDELSRGMDILDGALAQASRAVVGAR</sequence>
<dbReference type="EMBL" id="AUZZ01007919">
    <property type="protein sequence ID" value="EQD40556.1"/>
    <property type="molecule type" value="Genomic_DNA"/>
</dbReference>
<dbReference type="AlphaFoldDB" id="T0YY46"/>
<dbReference type="SUPFAM" id="SSF53383">
    <property type="entry name" value="PLP-dependent transferases"/>
    <property type="match status" value="1"/>
</dbReference>
<proteinExistence type="predicted"/>
<name>T0YY46_9ZZZZ</name>
<gene>
    <name evidence="1" type="ORF">B2A_10991</name>
</gene>
<dbReference type="InterPro" id="IPR015422">
    <property type="entry name" value="PyrdxlP-dep_Trfase_small"/>
</dbReference>
<evidence type="ECO:0000313" key="1">
    <source>
        <dbReference type="EMBL" id="EQD40556.1"/>
    </source>
</evidence>
<reference evidence="1" key="1">
    <citation type="submission" date="2013-08" db="EMBL/GenBank/DDBJ databases">
        <authorList>
            <person name="Mendez C."/>
            <person name="Richter M."/>
            <person name="Ferrer M."/>
            <person name="Sanchez J."/>
        </authorList>
    </citation>
    <scope>NUCLEOTIDE SEQUENCE</scope>
</reference>
<feature type="non-terminal residue" evidence="1">
    <location>
        <position position="1"/>
    </location>
</feature>
<protein>
    <submittedName>
        <fullName evidence="1">Uncharacterized protein</fullName>
    </submittedName>
</protein>
<dbReference type="Gene3D" id="3.90.1150.10">
    <property type="entry name" value="Aspartate Aminotransferase, domain 1"/>
    <property type="match status" value="1"/>
</dbReference>
<comment type="caution">
    <text evidence="1">The sequence shown here is derived from an EMBL/GenBank/DDBJ whole genome shotgun (WGS) entry which is preliminary data.</text>
</comment>
<organism evidence="1">
    <name type="scientific">mine drainage metagenome</name>
    <dbReference type="NCBI Taxonomy" id="410659"/>
    <lineage>
        <taxon>unclassified sequences</taxon>
        <taxon>metagenomes</taxon>
        <taxon>ecological metagenomes</taxon>
    </lineage>
</organism>
<reference evidence="1" key="2">
    <citation type="journal article" date="2014" name="ISME J.">
        <title>Microbial stratification in low pH oxic and suboxic macroscopic growths along an acid mine drainage.</title>
        <authorList>
            <person name="Mendez-Garcia C."/>
            <person name="Mesa V."/>
            <person name="Sprenger R.R."/>
            <person name="Richter M."/>
            <person name="Diez M.S."/>
            <person name="Solano J."/>
            <person name="Bargiela R."/>
            <person name="Golyshina O.V."/>
            <person name="Manteca A."/>
            <person name="Ramos J.L."/>
            <person name="Gallego J.R."/>
            <person name="Llorente I."/>
            <person name="Martins Dos Santos V.A."/>
            <person name="Jensen O.N."/>
            <person name="Pelaez A.I."/>
            <person name="Sanchez J."/>
            <person name="Ferrer M."/>
        </authorList>
    </citation>
    <scope>NUCLEOTIDE SEQUENCE</scope>
</reference>
<accession>T0YY46</accession>
<dbReference type="InterPro" id="IPR015424">
    <property type="entry name" value="PyrdxlP-dep_Trfase"/>
</dbReference>